<reference evidence="3" key="1">
    <citation type="journal article" date="2020" name="mSystems">
        <title>Genome- and Community-Level Interaction Insights into Carbon Utilization and Element Cycling Functions of Hydrothermarchaeota in Hydrothermal Sediment.</title>
        <authorList>
            <person name="Zhou Z."/>
            <person name="Liu Y."/>
            <person name="Xu W."/>
            <person name="Pan J."/>
            <person name="Luo Z.H."/>
            <person name="Li M."/>
        </authorList>
    </citation>
    <scope>NUCLEOTIDE SEQUENCE [LARGE SCALE GENOMIC DNA]</scope>
    <source>
        <strain evidence="3">SpSt-1088</strain>
    </source>
</reference>
<dbReference type="AlphaFoldDB" id="A0A7C5YEB2"/>
<accession>A0A7C5YEB2</accession>
<dbReference type="Gene3D" id="3.40.190.10">
    <property type="entry name" value="Periplasmic binding protein-like II"/>
    <property type="match status" value="2"/>
</dbReference>
<dbReference type="EMBL" id="DRXW01000270">
    <property type="protein sequence ID" value="HHR34170.1"/>
    <property type="molecule type" value="Genomic_DNA"/>
</dbReference>
<dbReference type="Pfam" id="PF00497">
    <property type="entry name" value="SBP_bac_3"/>
    <property type="match status" value="1"/>
</dbReference>
<dbReference type="SUPFAM" id="SSF53850">
    <property type="entry name" value="Periplasmic binding protein-like II"/>
    <property type="match status" value="1"/>
</dbReference>
<keyword evidence="1" id="KW-0732">Signal</keyword>
<protein>
    <submittedName>
        <fullName evidence="3">Transporter substrate-binding domain-containing protein</fullName>
    </submittedName>
</protein>
<organism evidence="3">
    <name type="scientific">Fervidobacterium nodosum</name>
    <dbReference type="NCBI Taxonomy" id="2424"/>
    <lineage>
        <taxon>Bacteria</taxon>
        <taxon>Thermotogati</taxon>
        <taxon>Thermotogota</taxon>
        <taxon>Thermotogae</taxon>
        <taxon>Thermotogales</taxon>
        <taxon>Fervidobacteriaceae</taxon>
        <taxon>Fervidobacterium</taxon>
    </lineage>
</organism>
<dbReference type="PANTHER" id="PTHR35936">
    <property type="entry name" value="MEMBRANE-BOUND LYTIC MUREIN TRANSGLYCOSYLASE F"/>
    <property type="match status" value="1"/>
</dbReference>
<proteinExistence type="predicted"/>
<feature type="domain" description="Solute-binding protein family 3/N-terminal" evidence="2">
    <location>
        <begin position="21"/>
        <end position="235"/>
    </location>
</feature>
<name>A0A7C5YEB2_9BACT</name>
<evidence type="ECO:0000256" key="1">
    <source>
        <dbReference type="ARBA" id="ARBA00022729"/>
    </source>
</evidence>
<gene>
    <name evidence="3" type="ORF">ENM46_04415</name>
</gene>
<dbReference type="InterPro" id="IPR001638">
    <property type="entry name" value="Solute-binding_3/MltF_N"/>
</dbReference>
<sequence>MKILAVLLIVLLFVGLSFSQFLKVGFLLGSPYAFWKAQTFGGIDYDILKKVAQLMDYQLEVYVLPFSALDPTVLDKIGLDIIAGGIHMTEERQKLYTFSIPYVESGLAIVLRKGIQWNGDVEKITFGVKHGATGEKIVKEWINTGKKVKYVSFVSNEEIIANMITKKIDAAFFDYINALYIARTYDFTVYKELIYKINVGYIILNKNIEKKFNEILKELKSTYINQVLTSYIGTIK</sequence>
<evidence type="ECO:0000313" key="3">
    <source>
        <dbReference type="EMBL" id="HHR34170.1"/>
    </source>
</evidence>
<comment type="caution">
    <text evidence="3">The sequence shown here is derived from an EMBL/GenBank/DDBJ whole genome shotgun (WGS) entry which is preliminary data.</text>
</comment>
<dbReference type="PANTHER" id="PTHR35936:SF19">
    <property type="entry name" value="AMINO-ACID-BINDING PROTEIN YXEM-RELATED"/>
    <property type="match status" value="1"/>
</dbReference>
<evidence type="ECO:0000259" key="2">
    <source>
        <dbReference type="SMART" id="SM00062"/>
    </source>
</evidence>
<dbReference type="SMART" id="SM00062">
    <property type="entry name" value="PBPb"/>
    <property type="match status" value="1"/>
</dbReference>